<keyword evidence="2" id="KW-0677">Repeat</keyword>
<reference evidence="4" key="1">
    <citation type="submission" date="2021-06" db="EMBL/GenBank/DDBJ databases">
        <authorList>
            <person name="Kallberg Y."/>
            <person name="Tangrot J."/>
            <person name="Rosling A."/>
        </authorList>
    </citation>
    <scope>NUCLEOTIDE SEQUENCE</scope>
    <source>
        <strain evidence="4">IN212</strain>
    </source>
</reference>
<gene>
    <name evidence="4" type="ORF">RFULGI_LOCUS11993</name>
</gene>
<dbReference type="GO" id="GO:0010992">
    <property type="term" value="P:ubiquitin recycling"/>
    <property type="evidence" value="ECO:0007669"/>
    <property type="project" value="TreeGrafter"/>
</dbReference>
<feature type="non-terminal residue" evidence="4">
    <location>
        <position position="223"/>
    </location>
</feature>
<dbReference type="OrthoDB" id="190105at2759"/>
<dbReference type="PRINTS" id="PR00320">
    <property type="entry name" value="GPROTEINBRPT"/>
</dbReference>
<dbReference type="InterPro" id="IPR001680">
    <property type="entry name" value="WD40_rpt"/>
</dbReference>
<dbReference type="PANTHER" id="PTHR19849">
    <property type="entry name" value="PHOSPHOLIPASE A-2-ACTIVATING PROTEIN"/>
    <property type="match status" value="1"/>
</dbReference>
<accession>A0A9N9IAV6</accession>
<dbReference type="InterPro" id="IPR020472">
    <property type="entry name" value="WD40_PAC1"/>
</dbReference>
<evidence type="ECO:0000313" key="4">
    <source>
        <dbReference type="EMBL" id="CAG8729150.1"/>
    </source>
</evidence>
<sequence length="223" mass="24463">MPKGKVNLQAPNDCQKKQTLSIIQRSLPPEVPWVSTTNFHSLPTPAPSPQLFPPVSAEGYPPPPPDEETLVTHISPDSGVVTSLQMCQNYIVVGMDNKKIHIFDVSDGNYIKTLTGHEGGVWALQYIDEVLVSGGCDREVRVWDIITAECKHVLHGHTSTVRSLKMKDKTIAVSGSRDATLRVWNIEEGRLLHLLAGHQASVRCMEICGDIVVSGSYDCTARV</sequence>
<feature type="repeat" description="WD" evidence="3">
    <location>
        <begin position="114"/>
        <end position="153"/>
    </location>
</feature>
<dbReference type="GO" id="GO:0005737">
    <property type="term" value="C:cytoplasm"/>
    <property type="evidence" value="ECO:0007669"/>
    <property type="project" value="TreeGrafter"/>
</dbReference>
<dbReference type="InterPro" id="IPR015943">
    <property type="entry name" value="WD40/YVTN_repeat-like_dom_sf"/>
</dbReference>
<dbReference type="InterPro" id="IPR036322">
    <property type="entry name" value="WD40_repeat_dom_sf"/>
</dbReference>
<evidence type="ECO:0000256" key="2">
    <source>
        <dbReference type="ARBA" id="ARBA00022737"/>
    </source>
</evidence>
<dbReference type="PROSITE" id="PS50082">
    <property type="entry name" value="WD_REPEATS_2"/>
    <property type="match status" value="2"/>
</dbReference>
<dbReference type="InterPro" id="IPR019775">
    <property type="entry name" value="WD40_repeat_CS"/>
</dbReference>
<dbReference type="Gene3D" id="2.130.10.10">
    <property type="entry name" value="YVTN repeat-like/Quinoprotein amine dehydrogenase"/>
    <property type="match status" value="1"/>
</dbReference>
<keyword evidence="5" id="KW-1185">Reference proteome</keyword>
<name>A0A9N9IAV6_9GLOM</name>
<evidence type="ECO:0000256" key="3">
    <source>
        <dbReference type="PROSITE-ProRule" id="PRU00221"/>
    </source>
</evidence>
<dbReference type="PANTHER" id="PTHR19849:SF1">
    <property type="entry name" value="F-BOX_WD REPEAT-CONTAINING PROTEIN 7"/>
    <property type="match status" value="1"/>
</dbReference>
<comment type="caution">
    <text evidence="4">The sequence shown here is derived from an EMBL/GenBank/DDBJ whole genome shotgun (WGS) entry which is preliminary data.</text>
</comment>
<dbReference type="Pfam" id="PF00400">
    <property type="entry name" value="WD40"/>
    <property type="match status" value="3"/>
</dbReference>
<keyword evidence="1 3" id="KW-0853">WD repeat</keyword>
<feature type="non-terminal residue" evidence="4">
    <location>
        <position position="1"/>
    </location>
</feature>
<dbReference type="EMBL" id="CAJVPZ010027713">
    <property type="protein sequence ID" value="CAG8729150.1"/>
    <property type="molecule type" value="Genomic_DNA"/>
</dbReference>
<organism evidence="4 5">
    <name type="scientific">Racocetra fulgida</name>
    <dbReference type="NCBI Taxonomy" id="60492"/>
    <lineage>
        <taxon>Eukaryota</taxon>
        <taxon>Fungi</taxon>
        <taxon>Fungi incertae sedis</taxon>
        <taxon>Mucoromycota</taxon>
        <taxon>Glomeromycotina</taxon>
        <taxon>Glomeromycetes</taxon>
        <taxon>Diversisporales</taxon>
        <taxon>Gigasporaceae</taxon>
        <taxon>Racocetra</taxon>
    </lineage>
</organism>
<dbReference type="SMART" id="SM00320">
    <property type="entry name" value="WD40"/>
    <property type="match status" value="4"/>
</dbReference>
<feature type="repeat" description="WD" evidence="3">
    <location>
        <begin position="154"/>
        <end position="194"/>
    </location>
</feature>
<evidence type="ECO:0000256" key="1">
    <source>
        <dbReference type="ARBA" id="ARBA00022574"/>
    </source>
</evidence>
<dbReference type="SUPFAM" id="SSF50978">
    <property type="entry name" value="WD40 repeat-like"/>
    <property type="match status" value="1"/>
</dbReference>
<proteinExistence type="predicted"/>
<dbReference type="AlphaFoldDB" id="A0A9N9IAV6"/>
<dbReference type="GO" id="GO:0043161">
    <property type="term" value="P:proteasome-mediated ubiquitin-dependent protein catabolic process"/>
    <property type="evidence" value="ECO:0007669"/>
    <property type="project" value="TreeGrafter"/>
</dbReference>
<dbReference type="PROSITE" id="PS50294">
    <property type="entry name" value="WD_REPEATS_REGION"/>
    <property type="match status" value="2"/>
</dbReference>
<dbReference type="Proteomes" id="UP000789396">
    <property type="component" value="Unassembled WGS sequence"/>
</dbReference>
<evidence type="ECO:0000313" key="5">
    <source>
        <dbReference type="Proteomes" id="UP000789396"/>
    </source>
</evidence>
<protein>
    <submittedName>
        <fullName evidence="4">13061_t:CDS:1</fullName>
    </submittedName>
</protein>
<dbReference type="GO" id="GO:0005634">
    <property type="term" value="C:nucleus"/>
    <property type="evidence" value="ECO:0007669"/>
    <property type="project" value="TreeGrafter"/>
</dbReference>
<dbReference type="GO" id="GO:0043130">
    <property type="term" value="F:ubiquitin binding"/>
    <property type="evidence" value="ECO:0007669"/>
    <property type="project" value="TreeGrafter"/>
</dbReference>
<dbReference type="PROSITE" id="PS00678">
    <property type="entry name" value="WD_REPEATS_1"/>
    <property type="match status" value="2"/>
</dbReference>